<dbReference type="SUPFAM" id="SSF111369">
    <property type="entry name" value="HlyD-like secretion proteins"/>
    <property type="match status" value="3"/>
</dbReference>
<reference evidence="6" key="1">
    <citation type="submission" date="2016-10" db="EMBL/GenBank/DDBJ databases">
        <authorList>
            <person name="Varghese N."/>
            <person name="Submissions S."/>
        </authorList>
    </citation>
    <scope>NUCLEOTIDE SEQUENCE [LARGE SCALE GENOMIC DNA]</scope>
    <source>
        <strain evidence="6">NRRL B-59562</strain>
    </source>
</reference>
<keyword evidence="3" id="KW-0472">Membrane</keyword>
<dbReference type="Proteomes" id="UP000243778">
    <property type="component" value="Unassembled WGS sequence"/>
</dbReference>
<evidence type="ECO:0000256" key="1">
    <source>
        <dbReference type="ARBA" id="ARBA00009477"/>
    </source>
</evidence>
<keyword evidence="3" id="KW-1133">Transmembrane helix</keyword>
<dbReference type="PANTHER" id="PTHR30438:SF1">
    <property type="entry name" value="36 KDA ANTIGEN"/>
    <property type="match status" value="1"/>
</dbReference>
<accession>A0A1H2V5B1</accession>
<organism evidence="5 6">
    <name type="scientific">Pseudomonas kuykendallii</name>
    <dbReference type="NCBI Taxonomy" id="1007099"/>
    <lineage>
        <taxon>Bacteria</taxon>
        <taxon>Pseudomonadati</taxon>
        <taxon>Pseudomonadota</taxon>
        <taxon>Gammaproteobacteria</taxon>
        <taxon>Pseudomonadales</taxon>
        <taxon>Pseudomonadaceae</taxon>
        <taxon>Pseudomonas</taxon>
    </lineage>
</organism>
<feature type="domain" description="Multidrug resistance protein MdtA-like barrel-sandwich hybrid" evidence="4">
    <location>
        <begin position="40"/>
        <end position="224"/>
    </location>
</feature>
<evidence type="ECO:0000256" key="2">
    <source>
        <dbReference type="SAM" id="MobiDB-lite"/>
    </source>
</evidence>
<dbReference type="PANTHER" id="PTHR30438">
    <property type="entry name" value="36 KDA ANTIGEN-RELATED"/>
    <property type="match status" value="1"/>
</dbReference>
<dbReference type="AlphaFoldDB" id="A0A1H2V5B1"/>
<sequence>MKGWKLFAPLLLLCIVGITLYLRLHREPLLLQGEADAISVVVSSKAHGRVATLHVQRGDDVKQGDLLVSISSPEIEAQVAGLEAARAEAQAQVQESDNGTREEDLRVLRAGVSEAETTLRNAERDFQRLSELAAKGFYPASQLDDARRQRDVAREQVNSARANLAKGESGDRDERREALSAALAGAEAQLQQLQAQADDLQVRAPVDGEVGSIPAEQGTLVNAYSPLLTLVRLSQSYFVFNLREDILAGVRKGDLVAVRVPALGDRDVQAKVGYIAPLGDFATKRATRATGDFDLKTFEVRLYPEQPVEGLRPGMSALWHWSSN</sequence>
<proteinExistence type="inferred from homology"/>
<keyword evidence="3" id="KW-0812">Transmembrane</keyword>
<gene>
    <name evidence="5" type="ORF">SAMN05216287_1133</name>
</gene>
<dbReference type="Gene3D" id="2.40.30.170">
    <property type="match status" value="1"/>
</dbReference>
<dbReference type="InterPro" id="IPR058625">
    <property type="entry name" value="MdtA-like_BSH"/>
</dbReference>
<dbReference type="Gene3D" id="2.40.50.100">
    <property type="match status" value="2"/>
</dbReference>
<feature type="region of interest" description="Disordered" evidence="2">
    <location>
        <begin position="145"/>
        <end position="176"/>
    </location>
</feature>
<name>A0A1H2V5B1_9PSED</name>
<feature type="compositionally biased region" description="Basic and acidic residues" evidence="2">
    <location>
        <begin position="145"/>
        <end position="154"/>
    </location>
</feature>
<evidence type="ECO:0000313" key="6">
    <source>
        <dbReference type="Proteomes" id="UP000243778"/>
    </source>
</evidence>
<protein>
    <submittedName>
        <fullName evidence="5">HlyD family secretion protein</fullName>
    </submittedName>
</protein>
<evidence type="ECO:0000259" key="4">
    <source>
        <dbReference type="Pfam" id="PF25917"/>
    </source>
</evidence>
<dbReference type="EMBL" id="FNNU01000002">
    <property type="protein sequence ID" value="SDW63536.1"/>
    <property type="molecule type" value="Genomic_DNA"/>
</dbReference>
<evidence type="ECO:0000313" key="5">
    <source>
        <dbReference type="EMBL" id="SDW63536.1"/>
    </source>
</evidence>
<evidence type="ECO:0000256" key="3">
    <source>
        <dbReference type="SAM" id="Phobius"/>
    </source>
</evidence>
<dbReference type="STRING" id="1007099.SAMN05216287_1133"/>
<comment type="similarity">
    <text evidence="1">Belongs to the membrane fusion protein (MFP) (TC 8.A.1) family.</text>
</comment>
<dbReference type="RefSeq" id="WP_175534302.1">
    <property type="nucleotide sequence ID" value="NZ_FNNU01000002.1"/>
</dbReference>
<keyword evidence="6" id="KW-1185">Reference proteome</keyword>
<dbReference type="Gene3D" id="1.10.287.470">
    <property type="entry name" value="Helix hairpin bin"/>
    <property type="match status" value="2"/>
</dbReference>
<dbReference type="Pfam" id="PF25917">
    <property type="entry name" value="BSH_RND"/>
    <property type="match status" value="1"/>
</dbReference>
<feature type="transmembrane region" description="Helical" evidence="3">
    <location>
        <begin position="6"/>
        <end position="24"/>
    </location>
</feature>